<dbReference type="PIRSF" id="PIRSF002746">
    <property type="entry name" value="Gluconate_transporter"/>
    <property type="match status" value="1"/>
</dbReference>
<name>A0A177YD64_9NOCA</name>
<feature type="transmembrane region" description="Helical" evidence="1">
    <location>
        <begin position="238"/>
        <end position="259"/>
    </location>
</feature>
<dbReference type="InterPro" id="IPR003474">
    <property type="entry name" value="Glcn_transporter"/>
</dbReference>
<feature type="transmembrane region" description="Helical" evidence="1">
    <location>
        <begin position="143"/>
        <end position="165"/>
    </location>
</feature>
<gene>
    <name evidence="2" type="ORF">A3K89_23200</name>
</gene>
<keyword evidence="3" id="KW-1185">Reference proteome</keyword>
<comment type="caution">
    <text evidence="2">The sequence shown here is derived from an EMBL/GenBank/DDBJ whole genome shotgun (WGS) entry which is preliminary data.</text>
</comment>
<sequence length="461" mass="47790">MDDWVQTLSTPALLSIALVAIAVLLVMIIKFKVHPLLALVIVSIATAFATRIPISEIQDVLIDGFGATLGEVALLVGLGAMFGRLAEISGGAQALSDALIRRFGDKRAPFALGVASLLFGFPIFFDAAFMVMLPIIFSVARRLGGSVLLYVLPAAAALSTMHVFLPPHPGAVASTVLLGGDVGLTILIGIVVAVPTWYIAGYLYGTFIGKRIDLPVPDLLSGGPRVETVEDPPKPSTIIALLMLPLVLIFANTAVTTAARTGTLDAESPWVTVPQVIGSTPVALLITVLVSTYVLALRRGRTADYVEDLLDNALKPIAPVVLITGAGGMFGAVLLASGIGDALAETLRDLGLPLIVSTFIIAAILRIALGTATVAITTSAGLLGASIMAAGLNPVQTVAMILTLAAGSSIFPHVNDASFWLIGKLLGMDVPTTFKTWSVIKTLISIVGFALSGVVYVIASV</sequence>
<dbReference type="NCBIfam" id="TIGR00791">
    <property type="entry name" value="gntP"/>
    <property type="match status" value="1"/>
</dbReference>
<dbReference type="GO" id="GO:0005886">
    <property type="term" value="C:plasma membrane"/>
    <property type="evidence" value="ECO:0007669"/>
    <property type="project" value="TreeGrafter"/>
</dbReference>
<feature type="transmembrane region" description="Helical" evidence="1">
    <location>
        <begin position="316"/>
        <end position="338"/>
    </location>
</feature>
<dbReference type="PANTHER" id="PTHR30354">
    <property type="entry name" value="GNT FAMILY GLUCONATE TRANSPORTER"/>
    <property type="match status" value="1"/>
</dbReference>
<evidence type="ECO:0000313" key="3">
    <source>
        <dbReference type="Proteomes" id="UP000077519"/>
    </source>
</evidence>
<feature type="transmembrane region" description="Helical" evidence="1">
    <location>
        <begin position="399"/>
        <end position="422"/>
    </location>
</feature>
<feature type="transmembrane region" description="Helical" evidence="1">
    <location>
        <begin position="36"/>
        <end position="54"/>
    </location>
</feature>
<feature type="transmembrane region" description="Helical" evidence="1">
    <location>
        <begin position="12"/>
        <end position="29"/>
    </location>
</feature>
<keyword evidence="1" id="KW-0472">Membrane</keyword>
<protein>
    <submittedName>
        <fullName evidence="2">Permease</fullName>
    </submittedName>
</protein>
<dbReference type="AlphaFoldDB" id="A0A177YD64"/>
<feature type="transmembrane region" description="Helical" evidence="1">
    <location>
        <begin position="177"/>
        <end position="200"/>
    </location>
</feature>
<feature type="transmembrane region" description="Helical" evidence="1">
    <location>
        <begin position="442"/>
        <end position="459"/>
    </location>
</feature>
<keyword evidence="1" id="KW-1133">Transmembrane helix</keyword>
<organism evidence="2 3">
    <name type="scientific">Rhodococcoides kyotonense</name>
    <dbReference type="NCBI Taxonomy" id="398843"/>
    <lineage>
        <taxon>Bacteria</taxon>
        <taxon>Bacillati</taxon>
        <taxon>Actinomycetota</taxon>
        <taxon>Actinomycetes</taxon>
        <taxon>Mycobacteriales</taxon>
        <taxon>Nocardiaceae</taxon>
        <taxon>Rhodococcoides</taxon>
    </lineage>
</organism>
<dbReference type="RefSeq" id="WP_068427252.1">
    <property type="nucleotide sequence ID" value="NZ_LVHI01000019.1"/>
</dbReference>
<dbReference type="Pfam" id="PF02447">
    <property type="entry name" value="GntP_permease"/>
    <property type="match status" value="1"/>
</dbReference>
<keyword evidence="1" id="KW-0812">Transmembrane</keyword>
<accession>A0A177YD64</accession>
<feature type="transmembrane region" description="Helical" evidence="1">
    <location>
        <begin position="60"/>
        <end position="82"/>
    </location>
</feature>
<evidence type="ECO:0000256" key="1">
    <source>
        <dbReference type="SAM" id="Phobius"/>
    </source>
</evidence>
<dbReference type="PANTHER" id="PTHR30354:SF25">
    <property type="entry name" value="INNER MEMBRANE PERMEASE YGBN"/>
    <property type="match status" value="1"/>
</dbReference>
<dbReference type="GO" id="GO:0015128">
    <property type="term" value="F:gluconate transmembrane transporter activity"/>
    <property type="evidence" value="ECO:0007669"/>
    <property type="project" value="InterPro"/>
</dbReference>
<dbReference type="EMBL" id="LVHI01000019">
    <property type="protein sequence ID" value="OAK53474.1"/>
    <property type="molecule type" value="Genomic_DNA"/>
</dbReference>
<reference evidence="2 3" key="1">
    <citation type="submission" date="2016-03" db="EMBL/GenBank/DDBJ databases">
        <title>Genome sequence of Rhodococcus kyotonensis KB10.</title>
        <authorList>
            <person name="Jeong H."/>
            <person name="Hong C.E."/>
            <person name="Jo S.H."/>
            <person name="Park J.M."/>
        </authorList>
    </citation>
    <scope>NUCLEOTIDE SEQUENCE [LARGE SCALE GENOMIC DNA]</scope>
    <source>
        <strain evidence="2 3">KB10</strain>
    </source>
</reference>
<evidence type="ECO:0000313" key="2">
    <source>
        <dbReference type="EMBL" id="OAK53474.1"/>
    </source>
</evidence>
<feature type="transmembrane region" description="Helical" evidence="1">
    <location>
        <begin position="350"/>
        <end position="368"/>
    </location>
</feature>
<feature type="transmembrane region" description="Helical" evidence="1">
    <location>
        <begin position="110"/>
        <end position="137"/>
    </location>
</feature>
<proteinExistence type="predicted"/>
<dbReference type="Proteomes" id="UP000077519">
    <property type="component" value="Unassembled WGS sequence"/>
</dbReference>
<feature type="transmembrane region" description="Helical" evidence="1">
    <location>
        <begin position="271"/>
        <end position="296"/>
    </location>
</feature>